<dbReference type="GO" id="GO:0004842">
    <property type="term" value="F:ubiquitin-protein transferase activity"/>
    <property type="evidence" value="ECO:0007669"/>
    <property type="project" value="InterPro"/>
</dbReference>
<gene>
    <name evidence="1" type="ORF">Taro_022921</name>
</gene>
<evidence type="ECO:0000313" key="2">
    <source>
        <dbReference type="Proteomes" id="UP000652761"/>
    </source>
</evidence>
<dbReference type="InterPro" id="IPR037381">
    <property type="entry name" value="RFWD3"/>
</dbReference>
<accession>A0A843VFU0</accession>
<dbReference type="GO" id="GO:0005634">
    <property type="term" value="C:nucleus"/>
    <property type="evidence" value="ECO:0007669"/>
    <property type="project" value="InterPro"/>
</dbReference>
<dbReference type="EMBL" id="NMUH01001232">
    <property type="protein sequence ID" value="MQL90319.1"/>
    <property type="molecule type" value="Genomic_DNA"/>
</dbReference>
<organism evidence="1 2">
    <name type="scientific">Colocasia esculenta</name>
    <name type="common">Wild taro</name>
    <name type="synonym">Arum esculentum</name>
    <dbReference type="NCBI Taxonomy" id="4460"/>
    <lineage>
        <taxon>Eukaryota</taxon>
        <taxon>Viridiplantae</taxon>
        <taxon>Streptophyta</taxon>
        <taxon>Embryophyta</taxon>
        <taxon>Tracheophyta</taxon>
        <taxon>Spermatophyta</taxon>
        <taxon>Magnoliopsida</taxon>
        <taxon>Liliopsida</taxon>
        <taxon>Araceae</taxon>
        <taxon>Aroideae</taxon>
        <taxon>Colocasieae</taxon>
        <taxon>Colocasia</taxon>
    </lineage>
</organism>
<comment type="caution">
    <text evidence="1">The sequence shown here is derived from an EMBL/GenBank/DDBJ whole genome shotgun (WGS) entry which is preliminary data.</text>
</comment>
<dbReference type="PANTHER" id="PTHR16047:SF7">
    <property type="entry name" value="E3 UBIQUITIN-PROTEIN LIGASE RFWD3"/>
    <property type="match status" value="1"/>
</dbReference>
<keyword evidence="2" id="KW-1185">Reference proteome</keyword>
<proteinExistence type="predicted"/>
<dbReference type="Proteomes" id="UP000652761">
    <property type="component" value="Unassembled WGS sequence"/>
</dbReference>
<dbReference type="OrthoDB" id="5600418at2759"/>
<sequence length="195" mass="21333">MCNSFARLPAPGRARRDRHATCARARRLASTPMLVPETENQGVCISLACSSSGADVAASFRPKVEMNCDAAGSQSSQSPSPPVTGPVRLGTHVSFRRVDGNNFQKRDTTSGNVSDVRMSRSAIIPVEGADPLFVYGDEAFHGMCVWELASFRIVRRLKPHQHPIFDIKYSNNMSRGLLGCVSEKLLQVFRVSPEL</sequence>
<dbReference type="GO" id="GO:0016567">
    <property type="term" value="P:protein ubiquitination"/>
    <property type="evidence" value="ECO:0007669"/>
    <property type="project" value="InterPro"/>
</dbReference>
<dbReference type="PANTHER" id="PTHR16047">
    <property type="entry name" value="RFWD3 PROTEIN"/>
    <property type="match status" value="1"/>
</dbReference>
<dbReference type="AlphaFoldDB" id="A0A843VFU0"/>
<dbReference type="GO" id="GO:0036297">
    <property type="term" value="P:interstrand cross-link repair"/>
    <property type="evidence" value="ECO:0007669"/>
    <property type="project" value="InterPro"/>
</dbReference>
<reference evidence="1" key="1">
    <citation type="submission" date="2017-07" db="EMBL/GenBank/DDBJ databases">
        <title>Taro Niue Genome Assembly and Annotation.</title>
        <authorList>
            <person name="Atibalentja N."/>
            <person name="Keating K."/>
            <person name="Fields C.J."/>
        </authorList>
    </citation>
    <scope>NUCLEOTIDE SEQUENCE</scope>
    <source>
        <strain evidence="1">Niue_2</strain>
        <tissue evidence="1">Leaf</tissue>
    </source>
</reference>
<evidence type="ECO:0000313" key="1">
    <source>
        <dbReference type="EMBL" id="MQL90319.1"/>
    </source>
</evidence>
<name>A0A843VFU0_COLES</name>
<protein>
    <submittedName>
        <fullName evidence="1">Uncharacterized protein</fullName>
    </submittedName>
</protein>